<proteinExistence type="predicted"/>
<dbReference type="InterPro" id="IPR029338">
    <property type="entry name" value="TSSC4"/>
</dbReference>
<feature type="compositionally biased region" description="Basic residues" evidence="1">
    <location>
        <begin position="418"/>
        <end position="431"/>
    </location>
</feature>
<dbReference type="AlphaFoldDB" id="A0AAP0ED90"/>
<reference evidence="2 3" key="1">
    <citation type="submission" date="2024-01" db="EMBL/GenBank/DDBJ databases">
        <title>Genome assemblies of Stephania.</title>
        <authorList>
            <person name="Yang L."/>
        </authorList>
    </citation>
    <scope>NUCLEOTIDE SEQUENCE [LARGE SCALE GENOMIC DNA]</scope>
    <source>
        <strain evidence="2">QJT</strain>
        <tissue evidence="2">Leaf</tissue>
    </source>
</reference>
<name>A0AAP0ED90_9MAGN</name>
<keyword evidence="3" id="KW-1185">Reference proteome</keyword>
<dbReference type="PANTHER" id="PTHR13445:SF5">
    <property type="entry name" value="PROTEIN TSSC4"/>
    <property type="match status" value="1"/>
</dbReference>
<dbReference type="EMBL" id="JBBNAE010000010">
    <property type="protein sequence ID" value="KAK9090005.1"/>
    <property type="molecule type" value="Genomic_DNA"/>
</dbReference>
<feature type="compositionally biased region" description="Acidic residues" evidence="1">
    <location>
        <begin position="80"/>
        <end position="103"/>
    </location>
</feature>
<organism evidence="2 3">
    <name type="scientific">Stephania japonica</name>
    <dbReference type="NCBI Taxonomy" id="461633"/>
    <lineage>
        <taxon>Eukaryota</taxon>
        <taxon>Viridiplantae</taxon>
        <taxon>Streptophyta</taxon>
        <taxon>Embryophyta</taxon>
        <taxon>Tracheophyta</taxon>
        <taxon>Spermatophyta</taxon>
        <taxon>Magnoliopsida</taxon>
        <taxon>Ranunculales</taxon>
        <taxon>Menispermaceae</taxon>
        <taxon>Menispermoideae</taxon>
        <taxon>Cissampelideae</taxon>
        <taxon>Stephania</taxon>
    </lineage>
</organism>
<accession>A0AAP0ED90</accession>
<evidence type="ECO:0000256" key="1">
    <source>
        <dbReference type="SAM" id="MobiDB-lite"/>
    </source>
</evidence>
<dbReference type="PANTHER" id="PTHR13445">
    <property type="entry name" value="TUMOR SUPPRESSING SUBTRANSFERABLE CANDIDATE 4 TSSC4"/>
    <property type="match status" value="1"/>
</dbReference>
<feature type="compositionally biased region" description="Acidic residues" evidence="1">
    <location>
        <begin position="397"/>
        <end position="411"/>
    </location>
</feature>
<protein>
    <recommendedName>
        <fullName evidence="4">Protein TSSC4</fullName>
    </recommendedName>
</protein>
<feature type="region of interest" description="Disordered" evidence="1">
    <location>
        <begin position="362"/>
        <end position="431"/>
    </location>
</feature>
<feature type="region of interest" description="Disordered" evidence="1">
    <location>
        <begin position="80"/>
        <end position="105"/>
    </location>
</feature>
<comment type="caution">
    <text evidence="2">The sequence shown here is derived from an EMBL/GenBank/DDBJ whole genome shotgun (WGS) entry which is preliminary data.</text>
</comment>
<evidence type="ECO:0008006" key="4">
    <source>
        <dbReference type="Google" id="ProtNLM"/>
    </source>
</evidence>
<dbReference type="Proteomes" id="UP001417504">
    <property type="component" value="Unassembled WGS sequence"/>
</dbReference>
<dbReference type="Pfam" id="PF15264">
    <property type="entry name" value="TSSC4"/>
    <property type="match status" value="1"/>
</dbReference>
<evidence type="ECO:0000313" key="2">
    <source>
        <dbReference type="EMBL" id="KAK9090005.1"/>
    </source>
</evidence>
<evidence type="ECO:0000313" key="3">
    <source>
        <dbReference type="Proteomes" id="UP001417504"/>
    </source>
</evidence>
<gene>
    <name evidence="2" type="ORF">Sjap_023182</name>
</gene>
<sequence>MDESFKALVDKIFGSLSNTPQSSLRTLWFLTNEEVGKREWNRESNVLDRDKNPCSSSFDDFLVKEAYSVKKSRGFRGGFEEDLEDLSDGDDDDEGDGGEEERDGWDVRASIGLDPTLDTRFGLILLNLIDFDEEEDEYDKVAVGRENVDERLYMRDVTDHGDYLNSYNVLPDSFKDHNRDLRANHMTARIRLVEDSEATKNGVSLPASDCRMPDAELPQVTEDGGNLKSILKRKVDPTDTKVQKRVRFDTEFKDFSEDKVEKEIQYSPMAACPIDAVVAVVDASSSAHSTVGVPDYVRNPSKYTKYSFDSTTDIDESSNKQACMDFLDMIKKSKSLEMNSDDVVADAPKTVTFIPRKKAGDVTSAKSFEADPSPEDFSKESSGRTSTRLTIAAREAEESEVCAMEEDELQADSESRSNKSHRPARQYRGKS</sequence>